<keyword evidence="14" id="KW-1185">Reference proteome</keyword>
<accession>A0A5C7GYS0</accession>
<evidence type="ECO:0000256" key="3">
    <source>
        <dbReference type="ARBA" id="ARBA00022514"/>
    </source>
</evidence>
<comment type="subcellular location">
    <subcellularLocation>
        <location evidence="1">Secreted</location>
    </subcellularLocation>
</comment>
<dbReference type="AlphaFoldDB" id="A0A5C7GYS0"/>
<reference evidence="14" key="1">
    <citation type="journal article" date="2019" name="Gigascience">
        <title>De novo genome assembly of the endangered Acer yangbiense, a plant species with extremely small populations endemic to Yunnan Province, China.</title>
        <authorList>
            <person name="Yang J."/>
            <person name="Wariss H.M."/>
            <person name="Tao L."/>
            <person name="Zhang R."/>
            <person name="Yun Q."/>
            <person name="Hollingsworth P."/>
            <person name="Dao Z."/>
            <person name="Luo G."/>
            <person name="Guo H."/>
            <person name="Ma Y."/>
            <person name="Sun W."/>
        </authorList>
    </citation>
    <scope>NUCLEOTIDE SEQUENCE [LARGE SCALE GENOMIC DNA]</scope>
    <source>
        <strain evidence="14">cv. Malutang</strain>
    </source>
</reference>
<evidence type="ECO:0000313" key="14">
    <source>
        <dbReference type="Proteomes" id="UP000323000"/>
    </source>
</evidence>
<keyword evidence="3" id="KW-0202">Cytokine</keyword>
<evidence type="ECO:0000256" key="1">
    <source>
        <dbReference type="ARBA" id="ARBA00004613"/>
    </source>
</evidence>
<dbReference type="GO" id="GO:0050178">
    <property type="term" value="F:phenylpyruvate tautomerase activity"/>
    <property type="evidence" value="ECO:0007669"/>
    <property type="project" value="UniProtKB-EC"/>
</dbReference>
<dbReference type="SUPFAM" id="SSF55331">
    <property type="entry name" value="Tautomerase/MIF"/>
    <property type="match status" value="1"/>
</dbReference>
<comment type="similarity">
    <text evidence="2">Belongs to the MIF family.</text>
</comment>
<gene>
    <name evidence="13" type="ORF">EZV62_025718</name>
</gene>
<comment type="catalytic activity">
    <reaction evidence="7">
        <text>L-dopachrome = 5,6-dihydroxyindole-2-carboxylate</text>
        <dbReference type="Rhea" id="RHEA:13041"/>
        <dbReference type="ChEBI" id="CHEBI:16875"/>
        <dbReference type="ChEBI" id="CHEBI:57509"/>
        <dbReference type="EC" id="5.3.3.12"/>
    </reaction>
</comment>
<evidence type="ECO:0000256" key="2">
    <source>
        <dbReference type="ARBA" id="ARBA00005851"/>
    </source>
</evidence>
<proteinExistence type="inferred from homology"/>
<dbReference type="Pfam" id="PF01187">
    <property type="entry name" value="MIF"/>
    <property type="match status" value="1"/>
</dbReference>
<keyword evidence="4" id="KW-0964">Secreted</keyword>
<organism evidence="13 14">
    <name type="scientific">Acer yangbiense</name>
    <dbReference type="NCBI Taxonomy" id="1000413"/>
    <lineage>
        <taxon>Eukaryota</taxon>
        <taxon>Viridiplantae</taxon>
        <taxon>Streptophyta</taxon>
        <taxon>Embryophyta</taxon>
        <taxon>Tracheophyta</taxon>
        <taxon>Spermatophyta</taxon>
        <taxon>Magnoliopsida</taxon>
        <taxon>eudicotyledons</taxon>
        <taxon>Gunneridae</taxon>
        <taxon>Pentapetalae</taxon>
        <taxon>rosids</taxon>
        <taxon>malvids</taxon>
        <taxon>Sapindales</taxon>
        <taxon>Sapindaceae</taxon>
        <taxon>Hippocastanoideae</taxon>
        <taxon>Acereae</taxon>
        <taxon>Acer</taxon>
    </lineage>
</organism>
<dbReference type="Proteomes" id="UP000323000">
    <property type="component" value="Chromosome 12"/>
</dbReference>
<evidence type="ECO:0000256" key="8">
    <source>
        <dbReference type="ARBA" id="ARBA00038932"/>
    </source>
</evidence>
<evidence type="ECO:0000313" key="13">
    <source>
        <dbReference type="EMBL" id="TXG49843.1"/>
    </source>
</evidence>
<dbReference type="InterPro" id="IPR001398">
    <property type="entry name" value="Macrophage_inhib_fac"/>
</dbReference>
<evidence type="ECO:0000256" key="7">
    <source>
        <dbReference type="ARBA" id="ARBA00036823"/>
    </source>
</evidence>
<dbReference type="Gene3D" id="3.30.429.10">
    <property type="entry name" value="Macrophage Migration Inhibitory Factor"/>
    <property type="match status" value="1"/>
</dbReference>
<evidence type="ECO:0000256" key="6">
    <source>
        <dbReference type="ARBA" id="ARBA00036735"/>
    </source>
</evidence>
<dbReference type="GO" id="GO:0005615">
    <property type="term" value="C:extracellular space"/>
    <property type="evidence" value="ECO:0007669"/>
    <property type="project" value="UniProtKB-KW"/>
</dbReference>
<evidence type="ECO:0000256" key="12">
    <source>
        <dbReference type="ARBA" id="ARBA00042730"/>
    </source>
</evidence>
<sequence>MPMLNVYTIVPVDAVIASNILRDATKAVVKIIGKPVSLSFIHMITDFPEGPAAYGELISIGGLSPTVNAKLSSFIADILRTKLSIDNSRTFVF</sequence>
<name>A0A5C7GYS0_9ROSI</name>
<evidence type="ECO:0000256" key="10">
    <source>
        <dbReference type="ARBA" id="ARBA00041631"/>
    </source>
</evidence>
<dbReference type="PANTHER" id="PTHR11954">
    <property type="entry name" value="D-DOPACHROME DECARBOXYLASE"/>
    <property type="match status" value="1"/>
</dbReference>
<evidence type="ECO:0000256" key="11">
    <source>
        <dbReference type="ARBA" id="ARBA00041912"/>
    </source>
</evidence>
<dbReference type="EC" id="5.3.2.1" evidence="9"/>
<comment type="caution">
    <text evidence="13">The sequence shown here is derived from an EMBL/GenBank/DDBJ whole genome shotgun (WGS) entry which is preliminary data.</text>
</comment>
<keyword evidence="5" id="KW-0413">Isomerase</keyword>
<dbReference type="PANTHER" id="PTHR11954:SF6">
    <property type="entry name" value="MACROPHAGE MIGRATION INHIBITORY FACTOR"/>
    <property type="match status" value="1"/>
</dbReference>
<protein>
    <recommendedName>
        <fullName evidence="12">L-dopachrome isomerase</fullName>
        <ecNumber evidence="9">5.3.2.1</ecNumber>
        <ecNumber evidence="8">5.3.3.12</ecNumber>
    </recommendedName>
    <alternativeName>
        <fullName evidence="10">L-dopachrome tautomerase</fullName>
    </alternativeName>
    <alternativeName>
        <fullName evidence="11">Phenylpyruvate tautomerase</fullName>
    </alternativeName>
</protein>
<comment type="catalytic activity">
    <reaction evidence="6">
        <text>3-phenylpyruvate = enol-phenylpyruvate</text>
        <dbReference type="Rhea" id="RHEA:17097"/>
        <dbReference type="ChEBI" id="CHEBI:16815"/>
        <dbReference type="ChEBI" id="CHEBI:18005"/>
        <dbReference type="EC" id="5.3.2.1"/>
    </reaction>
</comment>
<evidence type="ECO:0000256" key="9">
    <source>
        <dbReference type="ARBA" id="ARBA00039086"/>
    </source>
</evidence>
<dbReference type="GO" id="GO:0004167">
    <property type="term" value="F:dopachrome isomerase activity"/>
    <property type="evidence" value="ECO:0007669"/>
    <property type="project" value="UniProtKB-EC"/>
</dbReference>
<dbReference type="InterPro" id="IPR014347">
    <property type="entry name" value="Tautomerase/MIF_sf"/>
</dbReference>
<evidence type="ECO:0000256" key="4">
    <source>
        <dbReference type="ARBA" id="ARBA00022525"/>
    </source>
</evidence>
<dbReference type="OrthoDB" id="255819at2759"/>
<dbReference type="GO" id="GO:0005125">
    <property type="term" value="F:cytokine activity"/>
    <property type="evidence" value="ECO:0007669"/>
    <property type="project" value="UniProtKB-KW"/>
</dbReference>
<evidence type="ECO:0000256" key="5">
    <source>
        <dbReference type="ARBA" id="ARBA00023235"/>
    </source>
</evidence>
<dbReference type="EC" id="5.3.3.12" evidence="8"/>
<dbReference type="EMBL" id="VAHF01000012">
    <property type="protein sequence ID" value="TXG49843.1"/>
    <property type="molecule type" value="Genomic_DNA"/>
</dbReference>